<dbReference type="InterPro" id="IPR045864">
    <property type="entry name" value="aa-tRNA-synth_II/BPL/LPL"/>
</dbReference>
<dbReference type="Pfam" id="PF03099">
    <property type="entry name" value="BPL_LplA_LipB"/>
    <property type="match status" value="1"/>
</dbReference>
<accession>A0A849L5T6</accession>
<feature type="domain" description="BPL/LPL catalytic" evidence="5">
    <location>
        <begin position="1"/>
        <end position="186"/>
    </location>
</feature>
<dbReference type="InterPro" id="IPR004408">
    <property type="entry name" value="Biotin_CoA_COase_ligase"/>
</dbReference>
<evidence type="ECO:0000313" key="7">
    <source>
        <dbReference type="Proteomes" id="UP000572377"/>
    </source>
</evidence>
<evidence type="ECO:0000256" key="2">
    <source>
        <dbReference type="ARBA" id="ARBA00023267"/>
    </source>
</evidence>
<dbReference type="PANTHER" id="PTHR12835">
    <property type="entry name" value="BIOTIN PROTEIN LIGASE"/>
    <property type="match status" value="1"/>
</dbReference>
<keyword evidence="1 6" id="KW-0436">Ligase</keyword>
<dbReference type="PANTHER" id="PTHR12835:SF5">
    <property type="entry name" value="BIOTIN--PROTEIN LIGASE"/>
    <property type="match status" value="1"/>
</dbReference>
<evidence type="ECO:0000256" key="1">
    <source>
        <dbReference type="ARBA" id="ARBA00022598"/>
    </source>
</evidence>
<evidence type="ECO:0000256" key="4">
    <source>
        <dbReference type="ARBA" id="ARBA00047846"/>
    </source>
</evidence>
<dbReference type="InterPro" id="IPR003142">
    <property type="entry name" value="BPL_C"/>
</dbReference>
<dbReference type="SUPFAM" id="SSF55681">
    <property type="entry name" value="Class II aaRS and biotin synthetases"/>
    <property type="match status" value="1"/>
</dbReference>
<dbReference type="RefSeq" id="WP_171326706.1">
    <property type="nucleotide sequence ID" value="NZ_JABFBC010000003.1"/>
</dbReference>
<dbReference type="AlphaFoldDB" id="A0A849L5T6"/>
<comment type="caution">
    <text evidence="6">The sequence shown here is derived from an EMBL/GenBank/DDBJ whole genome shotgun (WGS) entry which is preliminary data.</text>
</comment>
<dbReference type="CDD" id="cd16442">
    <property type="entry name" value="BPL"/>
    <property type="match status" value="1"/>
</dbReference>
<proteinExistence type="predicted"/>
<protein>
    <recommendedName>
        <fullName evidence="3">biotin--[biotin carboxyl-carrier protein] ligase</fullName>
        <ecNumber evidence="3">6.3.4.15</ecNumber>
    </recommendedName>
</protein>
<evidence type="ECO:0000259" key="5">
    <source>
        <dbReference type="PROSITE" id="PS51733"/>
    </source>
</evidence>
<dbReference type="NCBIfam" id="TIGR00121">
    <property type="entry name" value="birA_ligase"/>
    <property type="match status" value="1"/>
</dbReference>
<sequence length="248" mass="25775">MADWPPGTGRIHLAETDSTNAEAARLLALGTPAPFWVSAAVQTAGRGRRGRPWIAPPGNLTASLALRPGEDAAQAALRSFTASLALAEALEAVGAEPADLSLKWPNDVLLRGRKLAGILLEANRARGGLSLILGIGVNLASAPQAAEIEPQALPPIALAELGLHVAPETLLDHLGPAFAAWETVLRRDGFGPVRDAWLARAARLGQVITARLPGQAITGRFRTVDDTGAVVIETGDGPLALPAADIFF</sequence>
<dbReference type="Gene3D" id="2.30.30.100">
    <property type="match status" value="1"/>
</dbReference>
<keyword evidence="2" id="KW-0092">Biotin</keyword>
<dbReference type="Proteomes" id="UP000572377">
    <property type="component" value="Unassembled WGS sequence"/>
</dbReference>
<dbReference type="GO" id="GO:0005737">
    <property type="term" value="C:cytoplasm"/>
    <property type="evidence" value="ECO:0007669"/>
    <property type="project" value="TreeGrafter"/>
</dbReference>
<evidence type="ECO:0000256" key="3">
    <source>
        <dbReference type="ARBA" id="ARBA00024227"/>
    </source>
</evidence>
<dbReference type="Gene3D" id="3.30.930.10">
    <property type="entry name" value="Bira Bifunctional Protein, Domain 2"/>
    <property type="match status" value="1"/>
</dbReference>
<dbReference type="EC" id="6.3.4.15" evidence="3"/>
<name>A0A849L5T6_9RHOB</name>
<dbReference type="InterPro" id="IPR004143">
    <property type="entry name" value="BPL_LPL_catalytic"/>
</dbReference>
<keyword evidence="7" id="KW-1185">Reference proteome</keyword>
<dbReference type="Pfam" id="PF02237">
    <property type="entry name" value="BPL_C"/>
    <property type="match status" value="1"/>
</dbReference>
<evidence type="ECO:0000313" key="6">
    <source>
        <dbReference type="EMBL" id="NNU81848.1"/>
    </source>
</evidence>
<dbReference type="EMBL" id="JABFBC010000003">
    <property type="protein sequence ID" value="NNU81848.1"/>
    <property type="molecule type" value="Genomic_DNA"/>
</dbReference>
<reference evidence="6 7" key="1">
    <citation type="submission" date="2020-05" db="EMBL/GenBank/DDBJ databases">
        <title>Gimesia benthica sp. nov., a novel planctomycete isolated from a deep-sea water sample of the Northwest Indian Ocean.</title>
        <authorList>
            <person name="Wang J."/>
            <person name="Ruan C."/>
            <person name="Song L."/>
            <person name="Zhu Y."/>
            <person name="Li A."/>
            <person name="Zheng X."/>
            <person name="Wang L."/>
            <person name="Lu Z."/>
            <person name="Huang Y."/>
            <person name="Du W."/>
            <person name="Zhou Y."/>
            <person name="Huang L."/>
            <person name="Dai X."/>
        </authorList>
    </citation>
    <scope>NUCLEOTIDE SEQUENCE [LARGE SCALE GENOMIC DNA]</scope>
    <source>
        <strain evidence="6 7">YYQ-30</strain>
    </source>
</reference>
<comment type="catalytic activity">
    <reaction evidence="4">
        <text>biotin + L-lysyl-[protein] + ATP = N(6)-biotinyl-L-lysyl-[protein] + AMP + diphosphate + H(+)</text>
        <dbReference type="Rhea" id="RHEA:11756"/>
        <dbReference type="Rhea" id="RHEA-COMP:9752"/>
        <dbReference type="Rhea" id="RHEA-COMP:10505"/>
        <dbReference type="ChEBI" id="CHEBI:15378"/>
        <dbReference type="ChEBI" id="CHEBI:29969"/>
        <dbReference type="ChEBI" id="CHEBI:30616"/>
        <dbReference type="ChEBI" id="CHEBI:33019"/>
        <dbReference type="ChEBI" id="CHEBI:57586"/>
        <dbReference type="ChEBI" id="CHEBI:83144"/>
        <dbReference type="ChEBI" id="CHEBI:456215"/>
        <dbReference type="EC" id="6.3.4.15"/>
    </reaction>
</comment>
<dbReference type="PROSITE" id="PS51733">
    <property type="entry name" value="BPL_LPL_CATALYTIC"/>
    <property type="match status" value="1"/>
</dbReference>
<gene>
    <name evidence="6" type="ORF">HMH01_15530</name>
</gene>
<organism evidence="6 7">
    <name type="scientific">Halovulum dunhuangense</name>
    <dbReference type="NCBI Taxonomy" id="1505036"/>
    <lineage>
        <taxon>Bacteria</taxon>
        <taxon>Pseudomonadati</taxon>
        <taxon>Pseudomonadota</taxon>
        <taxon>Alphaproteobacteria</taxon>
        <taxon>Rhodobacterales</taxon>
        <taxon>Paracoccaceae</taxon>
        <taxon>Halovulum</taxon>
    </lineage>
</organism>
<dbReference type="GO" id="GO:0004077">
    <property type="term" value="F:biotin--[biotin carboxyl-carrier protein] ligase activity"/>
    <property type="evidence" value="ECO:0007669"/>
    <property type="project" value="UniProtKB-EC"/>
</dbReference>